<accession>A0ABN1WP28</accession>
<name>A0ABN1WP28_9ACTN</name>
<evidence type="ECO:0000313" key="1">
    <source>
        <dbReference type="EMBL" id="GAA1257881.1"/>
    </source>
</evidence>
<comment type="caution">
    <text evidence="1">The sequence shown here is derived from an EMBL/GenBank/DDBJ whole genome shotgun (WGS) entry which is preliminary data.</text>
</comment>
<dbReference type="Proteomes" id="UP001500037">
    <property type="component" value="Unassembled WGS sequence"/>
</dbReference>
<keyword evidence="2" id="KW-1185">Reference proteome</keyword>
<reference evidence="1 2" key="1">
    <citation type="journal article" date="2019" name="Int. J. Syst. Evol. Microbiol.">
        <title>The Global Catalogue of Microorganisms (GCM) 10K type strain sequencing project: providing services to taxonomists for standard genome sequencing and annotation.</title>
        <authorList>
            <consortium name="The Broad Institute Genomics Platform"/>
            <consortium name="The Broad Institute Genome Sequencing Center for Infectious Disease"/>
            <person name="Wu L."/>
            <person name="Ma J."/>
        </authorList>
    </citation>
    <scope>NUCLEOTIDE SEQUENCE [LARGE SCALE GENOMIC DNA]</scope>
    <source>
        <strain evidence="1 2">JCM 13004</strain>
    </source>
</reference>
<evidence type="ECO:0000313" key="2">
    <source>
        <dbReference type="Proteomes" id="UP001500037"/>
    </source>
</evidence>
<gene>
    <name evidence="1" type="ORF">GCM10009665_55210</name>
</gene>
<proteinExistence type="predicted"/>
<sequence length="49" mass="5309">MPALPHVRLRGAFRGLGSAGGWSLWVNGAIPSGTRFWVAVNDQPAHPWN</sequence>
<dbReference type="EMBL" id="BAAALF010000126">
    <property type="protein sequence ID" value="GAA1257881.1"/>
    <property type="molecule type" value="Genomic_DNA"/>
</dbReference>
<protein>
    <submittedName>
        <fullName evidence="1">Uncharacterized protein</fullName>
    </submittedName>
</protein>
<organism evidence="1 2">
    <name type="scientific">Kitasatospora nipponensis</name>
    <dbReference type="NCBI Taxonomy" id="258049"/>
    <lineage>
        <taxon>Bacteria</taxon>
        <taxon>Bacillati</taxon>
        <taxon>Actinomycetota</taxon>
        <taxon>Actinomycetes</taxon>
        <taxon>Kitasatosporales</taxon>
        <taxon>Streptomycetaceae</taxon>
        <taxon>Kitasatospora</taxon>
    </lineage>
</organism>
<dbReference type="RefSeq" id="WP_344444718.1">
    <property type="nucleotide sequence ID" value="NZ_BAAALF010000126.1"/>
</dbReference>